<dbReference type="SMART" id="SM00044">
    <property type="entry name" value="CYCc"/>
    <property type="match status" value="1"/>
</dbReference>
<dbReference type="PROSITE" id="PS50125">
    <property type="entry name" value="GUANYLATE_CYCLASE_2"/>
    <property type="match status" value="1"/>
</dbReference>
<comment type="caution">
    <text evidence="4">The sequence shown here is derived from an EMBL/GenBank/DDBJ whole genome shotgun (WGS) entry which is preliminary data.</text>
</comment>
<evidence type="ECO:0000259" key="2">
    <source>
        <dbReference type="PROSITE" id="PS50110"/>
    </source>
</evidence>
<feature type="modified residue" description="4-aspartylphosphate" evidence="1">
    <location>
        <position position="72"/>
    </location>
</feature>
<evidence type="ECO:0000313" key="5">
    <source>
        <dbReference type="Proteomes" id="UP001157961"/>
    </source>
</evidence>
<dbReference type="RefSeq" id="WP_283425531.1">
    <property type="nucleotide sequence ID" value="NZ_FXTY01000003.1"/>
</dbReference>
<dbReference type="EMBL" id="FXTY01000003">
    <property type="protein sequence ID" value="SMP16511.1"/>
    <property type="molecule type" value="Genomic_DNA"/>
</dbReference>
<keyword evidence="1" id="KW-0597">Phosphoprotein</keyword>
<dbReference type="Pfam" id="PF00072">
    <property type="entry name" value="Response_reg"/>
    <property type="match status" value="1"/>
</dbReference>
<sequence>MDEIARVASSPDVTPTILCVDDEKIILTSLQEQLRNNLQGVAIEIAESGEEGLEVLQELIDGNVPVPLVISDQLMPGMRGEEFLEKTHAMLPDALNVLLTGQATADSVGEAVNRANLYRYIGKPWSEDDLILTIKEALIAWGRARDLRAKEKELRETHEASLRFVPREFLSVLGKQRVVDVEEGHAVEIEMQVVFADMRSFSIHAANLGPRQAFDLLNEYINILDAVFREAGGFIGGLEGDGVLALFPGTVDEAVQAGVAAQQILLERGRSTDIRPGIDMGLAVHTGVLILGTVGNSERLKCDVIGDPVNFCARLESMTRDFDTPMLISDEVASALKSKLSLRRIPDITVKGRESPTTIYEVLDALPASQKQARISTSVEFDAAMLALELGEHETARDMLVGICSTDTSDRTAKFLLQRMG</sequence>
<protein>
    <submittedName>
        <fullName evidence="4">Adenylate cyclase, class 3</fullName>
    </submittedName>
</protein>
<evidence type="ECO:0000313" key="4">
    <source>
        <dbReference type="EMBL" id="SMP16511.1"/>
    </source>
</evidence>
<dbReference type="InterPro" id="IPR029787">
    <property type="entry name" value="Nucleotide_cyclase"/>
</dbReference>
<dbReference type="InterPro" id="IPR050697">
    <property type="entry name" value="Adenylyl/Guanylyl_Cyclase_3/4"/>
</dbReference>
<dbReference type="PANTHER" id="PTHR43081">
    <property type="entry name" value="ADENYLATE CYCLASE, TERMINAL-DIFFERENTIATION SPECIFIC-RELATED"/>
    <property type="match status" value="1"/>
</dbReference>
<dbReference type="SUPFAM" id="SSF55073">
    <property type="entry name" value="Nucleotide cyclase"/>
    <property type="match status" value="1"/>
</dbReference>
<dbReference type="InterPro" id="IPR011006">
    <property type="entry name" value="CheY-like_superfamily"/>
</dbReference>
<proteinExistence type="predicted"/>
<accession>A0ABY1NRQ4</accession>
<keyword evidence="5" id="KW-1185">Reference proteome</keyword>
<organism evidence="4 5">
    <name type="scientific">Shimia sagamensis</name>
    <dbReference type="NCBI Taxonomy" id="1566352"/>
    <lineage>
        <taxon>Bacteria</taxon>
        <taxon>Pseudomonadati</taxon>
        <taxon>Pseudomonadota</taxon>
        <taxon>Alphaproteobacteria</taxon>
        <taxon>Rhodobacterales</taxon>
        <taxon>Roseobacteraceae</taxon>
    </lineage>
</organism>
<dbReference type="PROSITE" id="PS50110">
    <property type="entry name" value="RESPONSE_REGULATORY"/>
    <property type="match status" value="1"/>
</dbReference>
<dbReference type="InterPro" id="IPR001789">
    <property type="entry name" value="Sig_transdc_resp-reg_receiver"/>
</dbReference>
<gene>
    <name evidence="4" type="ORF">SAMN06265373_10361</name>
</gene>
<dbReference type="Proteomes" id="UP001157961">
    <property type="component" value="Unassembled WGS sequence"/>
</dbReference>
<dbReference type="PANTHER" id="PTHR43081:SF1">
    <property type="entry name" value="ADENYLATE CYCLASE, TERMINAL-DIFFERENTIATION SPECIFIC"/>
    <property type="match status" value="1"/>
</dbReference>
<name>A0ABY1NRQ4_9RHOB</name>
<reference evidence="4 5" key="1">
    <citation type="submission" date="2017-05" db="EMBL/GenBank/DDBJ databases">
        <authorList>
            <person name="Varghese N."/>
            <person name="Submissions S."/>
        </authorList>
    </citation>
    <scope>NUCLEOTIDE SEQUENCE [LARGE SCALE GENOMIC DNA]</scope>
    <source>
        <strain evidence="4 5">DSM 29734</strain>
    </source>
</reference>
<dbReference type="CDD" id="cd17569">
    <property type="entry name" value="REC_HupR-like"/>
    <property type="match status" value="1"/>
</dbReference>
<dbReference type="CDD" id="cd07302">
    <property type="entry name" value="CHD"/>
    <property type="match status" value="1"/>
</dbReference>
<dbReference type="SMART" id="SM00448">
    <property type="entry name" value="REC"/>
    <property type="match status" value="1"/>
</dbReference>
<evidence type="ECO:0000256" key="1">
    <source>
        <dbReference type="PROSITE-ProRule" id="PRU00169"/>
    </source>
</evidence>
<feature type="domain" description="Guanylate cyclase" evidence="3">
    <location>
        <begin position="192"/>
        <end position="316"/>
    </location>
</feature>
<dbReference type="Gene3D" id="3.30.70.1230">
    <property type="entry name" value="Nucleotide cyclase"/>
    <property type="match status" value="1"/>
</dbReference>
<feature type="domain" description="Response regulatory" evidence="2">
    <location>
        <begin position="16"/>
        <end position="138"/>
    </location>
</feature>
<dbReference type="SUPFAM" id="SSF52172">
    <property type="entry name" value="CheY-like"/>
    <property type="match status" value="1"/>
</dbReference>
<evidence type="ECO:0000259" key="3">
    <source>
        <dbReference type="PROSITE" id="PS50125"/>
    </source>
</evidence>
<dbReference type="InterPro" id="IPR001054">
    <property type="entry name" value="A/G_cyclase"/>
</dbReference>
<dbReference type="Gene3D" id="3.40.50.2300">
    <property type="match status" value="1"/>
</dbReference>
<dbReference type="Pfam" id="PF00211">
    <property type="entry name" value="Guanylate_cyc"/>
    <property type="match status" value="1"/>
</dbReference>